<dbReference type="InterPro" id="IPR004837">
    <property type="entry name" value="NaCa_Exmemb"/>
</dbReference>
<reference evidence="9 10" key="1">
    <citation type="journal article" date="2016" name="BMC Genomics">
        <title>Comparative genomics reveals Cyclospora cayetanensis possesses coccidia-like metabolism and invasion components but unique surface antigens.</title>
        <authorList>
            <person name="Liu S."/>
            <person name="Wang L."/>
            <person name="Zheng H."/>
            <person name="Xu Z."/>
            <person name="Roellig D.M."/>
            <person name="Li N."/>
            <person name="Frace M.A."/>
            <person name="Tang K."/>
            <person name="Arrowood M.J."/>
            <person name="Moss D.M."/>
            <person name="Zhang L."/>
            <person name="Feng Y."/>
            <person name="Xiao L."/>
        </authorList>
    </citation>
    <scope>NUCLEOTIDE SEQUENCE [LARGE SCALE GENOMIC DNA]</scope>
    <source>
        <strain evidence="9 10">CHN_HEN01</strain>
    </source>
</reference>
<evidence type="ECO:0000313" key="10">
    <source>
        <dbReference type="Proteomes" id="UP000095192"/>
    </source>
</evidence>
<name>A0A1D3D4I7_9EIME</name>
<evidence type="ECO:0000259" key="8">
    <source>
        <dbReference type="Pfam" id="PF01699"/>
    </source>
</evidence>
<keyword evidence="5" id="KW-0406">Ion transport</keyword>
<protein>
    <recommendedName>
        <fullName evidence="8">Sodium/calcium exchanger membrane region domain-containing protein</fullName>
    </recommendedName>
</protein>
<proteinExistence type="predicted"/>
<evidence type="ECO:0000256" key="3">
    <source>
        <dbReference type="ARBA" id="ARBA00022692"/>
    </source>
</evidence>
<feature type="transmembrane region" description="Helical" evidence="7">
    <location>
        <begin position="166"/>
        <end position="187"/>
    </location>
</feature>
<feature type="transmembrane region" description="Helical" evidence="7">
    <location>
        <begin position="104"/>
        <end position="126"/>
    </location>
</feature>
<sequence>MGIVIPTVAAVDNGMHGTYDILMISRITALLIGLTYCLFLFFQLYTHIGLFKDDADETEDWPMMSWEGATTMLFVVTVLVAIHSEFLVSSIETVVADYGLPESFIGVILLPIVGNAAEHLTAVTVAMKNKVDLAMGVAVGSSAQIALFVFPFTVLVAWAMGQPLTMAVQPLSAVVMLLSVLVAMAVVQDGESNWLEGVMLIAAYFIISVVFWFDRPGTKAAVTVPP</sequence>
<feature type="transmembrane region" description="Helical" evidence="7">
    <location>
        <begin position="194"/>
        <end position="213"/>
    </location>
</feature>
<gene>
    <name evidence="9" type="ORF">cyc_03646</name>
</gene>
<evidence type="ECO:0000256" key="7">
    <source>
        <dbReference type="SAM" id="Phobius"/>
    </source>
</evidence>
<comment type="subcellular location">
    <subcellularLocation>
        <location evidence="1">Endomembrane system</location>
        <topology evidence="1">Multi-pass membrane protein</topology>
    </subcellularLocation>
</comment>
<dbReference type="AlphaFoldDB" id="A0A1D3D4I7"/>
<dbReference type="GO" id="GO:0005774">
    <property type="term" value="C:vacuolar membrane"/>
    <property type="evidence" value="ECO:0007669"/>
    <property type="project" value="UniProtKB-ARBA"/>
</dbReference>
<dbReference type="PANTHER" id="PTHR31503:SF22">
    <property type="entry name" value="VACUOLAR CALCIUM ION TRANSPORTER"/>
    <property type="match status" value="1"/>
</dbReference>
<evidence type="ECO:0000256" key="5">
    <source>
        <dbReference type="ARBA" id="ARBA00023065"/>
    </source>
</evidence>
<feature type="transmembrane region" description="Helical" evidence="7">
    <location>
        <begin position="66"/>
        <end position="84"/>
    </location>
</feature>
<dbReference type="Pfam" id="PF01699">
    <property type="entry name" value="Na_Ca_ex"/>
    <property type="match status" value="1"/>
</dbReference>
<keyword evidence="10" id="KW-1185">Reference proteome</keyword>
<evidence type="ECO:0000256" key="6">
    <source>
        <dbReference type="ARBA" id="ARBA00023136"/>
    </source>
</evidence>
<dbReference type="VEuPathDB" id="ToxoDB:cyc_03646"/>
<evidence type="ECO:0000256" key="4">
    <source>
        <dbReference type="ARBA" id="ARBA00022989"/>
    </source>
</evidence>
<evidence type="ECO:0000256" key="1">
    <source>
        <dbReference type="ARBA" id="ARBA00004127"/>
    </source>
</evidence>
<feature type="domain" description="Sodium/calcium exchanger membrane region" evidence="8">
    <location>
        <begin position="70"/>
        <end position="212"/>
    </location>
</feature>
<dbReference type="EMBL" id="JROU02000779">
    <property type="protein sequence ID" value="OEH78324.1"/>
    <property type="molecule type" value="Genomic_DNA"/>
</dbReference>
<keyword evidence="2" id="KW-0813">Transport</keyword>
<dbReference type="PANTHER" id="PTHR31503">
    <property type="entry name" value="VACUOLAR CALCIUM ION TRANSPORTER"/>
    <property type="match status" value="1"/>
</dbReference>
<dbReference type="InterPro" id="IPR044880">
    <property type="entry name" value="NCX_ion-bd_dom_sf"/>
</dbReference>
<dbReference type="Proteomes" id="UP000095192">
    <property type="component" value="Unassembled WGS sequence"/>
</dbReference>
<keyword evidence="3 7" id="KW-0812">Transmembrane</keyword>
<feature type="transmembrane region" description="Helical" evidence="7">
    <location>
        <begin position="133"/>
        <end position="160"/>
    </location>
</feature>
<dbReference type="InParanoid" id="A0A1D3D4I7"/>
<organism evidence="9 10">
    <name type="scientific">Cyclospora cayetanensis</name>
    <dbReference type="NCBI Taxonomy" id="88456"/>
    <lineage>
        <taxon>Eukaryota</taxon>
        <taxon>Sar</taxon>
        <taxon>Alveolata</taxon>
        <taxon>Apicomplexa</taxon>
        <taxon>Conoidasida</taxon>
        <taxon>Coccidia</taxon>
        <taxon>Eucoccidiorida</taxon>
        <taxon>Eimeriorina</taxon>
        <taxon>Eimeriidae</taxon>
        <taxon>Cyclospora</taxon>
    </lineage>
</organism>
<dbReference type="Gene3D" id="1.20.1420.30">
    <property type="entry name" value="NCX, central ion-binding region"/>
    <property type="match status" value="1"/>
</dbReference>
<dbReference type="InterPro" id="IPR004713">
    <property type="entry name" value="CaH_exchang"/>
</dbReference>
<accession>A0A1D3D4I7</accession>
<comment type="caution">
    <text evidence="9">The sequence shown here is derived from an EMBL/GenBank/DDBJ whole genome shotgun (WGS) entry which is preliminary data.</text>
</comment>
<dbReference type="GO" id="GO:0015369">
    <property type="term" value="F:calcium:proton antiporter activity"/>
    <property type="evidence" value="ECO:0007669"/>
    <property type="project" value="TreeGrafter"/>
</dbReference>
<keyword evidence="6 7" id="KW-0472">Membrane</keyword>
<feature type="transmembrane region" description="Helical" evidence="7">
    <location>
        <begin position="23"/>
        <end position="45"/>
    </location>
</feature>
<evidence type="ECO:0000256" key="2">
    <source>
        <dbReference type="ARBA" id="ARBA00022448"/>
    </source>
</evidence>
<dbReference type="GO" id="GO:0006874">
    <property type="term" value="P:intracellular calcium ion homeostasis"/>
    <property type="evidence" value="ECO:0007669"/>
    <property type="project" value="TreeGrafter"/>
</dbReference>
<keyword evidence="4 7" id="KW-1133">Transmembrane helix</keyword>
<evidence type="ECO:0000313" key="9">
    <source>
        <dbReference type="EMBL" id="OEH78324.1"/>
    </source>
</evidence>
<dbReference type="VEuPathDB" id="ToxoDB:LOC34620307"/>
<dbReference type="GO" id="GO:0012505">
    <property type="term" value="C:endomembrane system"/>
    <property type="evidence" value="ECO:0007669"/>
    <property type="project" value="UniProtKB-SubCell"/>
</dbReference>